<dbReference type="Gene3D" id="1.20.120.330">
    <property type="entry name" value="Nucleotidyltransferases domain 2"/>
    <property type="match status" value="1"/>
</dbReference>
<proteinExistence type="predicted"/>
<evidence type="ECO:0000259" key="2">
    <source>
        <dbReference type="Pfam" id="PF18765"/>
    </source>
</evidence>
<keyword evidence="4" id="KW-1185">Reference proteome</keyword>
<keyword evidence="1" id="KW-0812">Transmembrane</keyword>
<dbReference type="EMBL" id="RBWS01000005">
    <property type="protein sequence ID" value="RKO72304.1"/>
    <property type="molecule type" value="Genomic_DNA"/>
</dbReference>
<protein>
    <submittedName>
        <fullName evidence="3">Nucleotidyltransferase domain-containing protein</fullName>
    </submittedName>
</protein>
<dbReference type="InterPro" id="IPR041633">
    <property type="entry name" value="Polbeta"/>
</dbReference>
<dbReference type="AlphaFoldDB" id="A0A420W168"/>
<organism evidence="3 4">
    <name type="scientific">Sphingobacterium puteale</name>
    <dbReference type="NCBI Taxonomy" id="2420510"/>
    <lineage>
        <taxon>Bacteria</taxon>
        <taxon>Pseudomonadati</taxon>
        <taxon>Bacteroidota</taxon>
        <taxon>Sphingobacteriia</taxon>
        <taxon>Sphingobacteriales</taxon>
        <taxon>Sphingobacteriaceae</taxon>
        <taxon>Sphingobacterium</taxon>
    </lineage>
</organism>
<name>A0A420W168_9SPHI</name>
<dbReference type="GO" id="GO:0016740">
    <property type="term" value="F:transferase activity"/>
    <property type="evidence" value="ECO:0007669"/>
    <property type="project" value="UniProtKB-KW"/>
</dbReference>
<evidence type="ECO:0000313" key="3">
    <source>
        <dbReference type="EMBL" id="RKO72304.1"/>
    </source>
</evidence>
<keyword evidence="3" id="KW-0808">Transferase</keyword>
<gene>
    <name evidence="3" type="ORF">D7322_05735</name>
</gene>
<keyword evidence="1" id="KW-0472">Membrane</keyword>
<dbReference type="InterPro" id="IPR052548">
    <property type="entry name" value="Type_VII_TA_antitoxin"/>
</dbReference>
<evidence type="ECO:0000313" key="4">
    <source>
        <dbReference type="Proteomes" id="UP000282423"/>
    </source>
</evidence>
<evidence type="ECO:0000256" key="1">
    <source>
        <dbReference type="SAM" id="Phobius"/>
    </source>
</evidence>
<keyword evidence="1" id="KW-1133">Transmembrane helix</keyword>
<dbReference type="Proteomes" id="UP000282423">
    <property type="component" value="Unassembled WGS sequence"/>
</dbReference>
<dbReference type="RefSeq" id="WP_121122169.1">
    <property type="nucleotide sequence ID" value="NZ_RBWS01000005.1"/>
</dbReference>
<sequence>MNTQLPSSLPEHKLKEIEAIKQVIAEFVDPDMIILYGSYARGEYKDQVYMKEGIRYFYISDYDLIIVTNKTNIKEYELANELEKRISARPDINFFMYDIDYVNRELLTGNFFFVPVYYEGVSLYDNGKSQLTKPQPLSIEQVKDNITSYYNFWIGNANSFFAHFHFDYELMLQGKSRSGMNAWYLFQTIESIYSVLLLVFMGIKPKLHNLYKYRRSINMISDELNAIFPEVKDSNERRLFDLLNRAYISGKYKMDFEVSLEDLKEISSRLEKMIQITDRLCTERIESFK</sequence>
<dbReference type="CDD" id="cd05403">
    <property type="entry name" value="NT_KNTase_like"/>
    <property type="match status" value="1"/>
</dbReference>
<feature type="transmembrane region" description="Helical" evidence="1">
    <location>
        <begin position="182"/>
        <end position="203"/>
    </location>
</feature>
<dbReference type="Gene3D" id="3.30.460.10">
    <property type="entry name" value="Beta Polymerase, domain 2"/>
    <property type="match status" value="1"/>
</dbReference>
<accession>A0A420W168</accession>
<feature type="domain" description="Polymerase beta nucleotidyltransferase" evidence="2">
    <location>
        <begin position="18"/>
        <end position="102"/>
    </location>
</feature>
<comment type="caution">
    <text evidence="3">The sequence shown here is derived from an EMBL/GenBank/DDBJ whole genome shotgun (WGS) entry which is preliminary data.</text>
</comment>
<reference evidence="3 4" key="1">
    <citation type="submission" date="2018-10" db="EMBL/GenBank/DDBJ databases">
        <title>Sphingobacterium sp. M05W1-28.</title>
        <authorList>
            <person name="Cai H."/>
        </authorList>
    </citation>
    <scope>NUCLEOTIDE SEQUENCE [LARGE SCALE GENOMIC DNA]</scope>
    <source>
        <strain evidence="3 4">M05W1-28</strain>
    </source>
</reference>
<dbReference type="PANTHER" id="PTHR33933">
    <property type="entry name" value="NUCLEOTIDYLTRANSFERASE"/>
    <property type="match status" value="1"/>
</dbReference>
<dbReference type="InterPro" id="IPR043519">
    <property type="entry name" value="NT_sf"/>
</dbReference>
<dbReference type="SUPFAM" id="SSF81301">
    <property type="entry name" value="Nucleotidyltransferase"/>
    <property type="match status" value="1"/>
</dbReference>
<dbReference type="Pfam" id="PF18765">
    <property type="entry name" value="Polbeta"/>
    <property type="match status" value="1"/>
</dbReference>
<dbReference type="PANTHER" id="PTHR33933:SF1">
    <property type="entry name" value="PROTEIN ADENYLYLTRANSFERASE MNTA-RELATED"/>
    <property type="match status" value="1"/>
</dbReference>
<dbReference type="OrthoDB" id="1321649at2"/>